<feature type="transmembrane region" description="Helical" evidence="12">
    <location>
        <begin position="182"/>
        <end position="200"/>
    </location>
</feature>
<evidence type="ECO:0000256" key="4">
    <source>
        <dbReference type="ARBA" id="ARBA00022475"/>
    </source>
</evidence>
<comment type="subcellular location">
    <subcellularLocation>
        <location evidence="1">Cell membrane</location>
        <topology evidence="1">Multi-pass membrane protein</topology>
    </subcellularLocation>
</comment>
<feature type="transmembrane region" description="Helical" evidence="12">
    <location>
        <begin position="272"/>
        <end position="297"/>
    </location>
</feature>
<keyword evidence="14" id="KW-1185">Reference proteome</keyword>
<evidence type="ECO:0000256" key="10">
    <source>
        <dbReference type="ARBA" id="ARBA00023201"/>
    </source>
</evidence>
<dbReference type="GO" id="GO:0015293">
    <property type="term" value="F:symporter activity"/>
    <property type="evidence" value="ECO:0007669"/>
    <property type="project" value="TreeGrafter"/>
</dbReference>
<feature type="transmembrane region" description="Helical" evidence="12">
    <location>
        <begin position="451"/>
        <end position="475"/>
    </location>
</feature>
<keyword evidence="4" id="KW-1003">Cell membrane</keyword>
<keyword evidence="6 12" id="KW-1133">Transmembrane helix</keyword>
<dbReference type="PROSITE" id="PS50283">
    <property type="entry name" value="NA_SOLUT_SYMP_3"/>
    <property type="match status" value="1"/>
</dbReference>
<accession>A0AAU7EC58</accession>
<keyword evidence="3" id="KW-0813">Transport</keyword>
<dbReference type="GO" id="GO:0006814">
    <property type="term" value="P:sodium ion transport"/>
    <property type="evidence" value="ECO:0007669"/>
    <property type="project" value="UniProtKB-KW"/>
</dbReference>
<evidence type="ECO:0000256" key="9">
    <source>
        <dbReference type="ARBA" id="ARBA00023136"/>
    </source>
</evidence>
<feature type="transmembrane region" description="Helical" evidence="12">
    <location>
        <begin position="233"/>
        <end position="251"/>
    </location>
</feature>
<dbReference type="KEGG" id="mlil:QLS71_012835"/>
<evidence type="ECO:0000256" key="2">
    <source>
        <dbReference type="ARBA" id="ARBA00006434"/>
    </source>
</evidence>
<dbReference type="InterPro" id="IPR001734">
    <property type="entry name" value="Na/solute_symporter"/>
</dbReference>
<comment type="similarity">
    <text evidence="2 11">Belongs to the sodium:solute symporter (SSF) (TC 2.A.21) family.</text>
</comment>
<dbReference type="InterPro" id="IPR038377">
    <property type="entry name" value="Na/Glc_symporter_sf"/>
</dbReference>
<organism evidence="13 14">
    <name type="scientific">Mariniflexile litorale</name>
    <dbReference type="NCBI Taxonomy" id="3045158"/>
    <lineage>
        <taxon>Bacteria</taxon>
        <taxon>Pseudomonadati</taxon>
        <taxon>Bacteroidota</taxon>
        <taxon>Flavobacteriia</taxon>
        <taxon>Flavobacteriales</taxon>
        <taxon>Flavobacteriaceae</taxon>
        <taxon>Mariniflexile</taxon>
    </lineage>
</organism>
<feature type="transmembrane region" description="Helical" evidence="12">
    <location>
        <begin position="119"/>
        <end position="146"/>
    </location>
</feature>
<reference evidence="13" key="1">
    <citation type="submission" date="2024-04" db="EMBL/GenBank/DDBJ databases">
        <title>Mariniflexile litorale, isolated from the shallow sediments of the Sea of Japan.</title>
        <authorList>
            <person name="Romanenko L."/>
            <person name="Isaeva M."/>
        </authorList>
    </citation>
    <scope>NUCLEOTIDE SEQUENCE [LARGE SCALE GENOMIC DNA]</scope>
    <source>
        <strain evidence="13">KMM 9835</strain>
    </source>
</reference>
<feature type="transmembrane region" description="Helical" evidence="12">
    <location>
        <begin position="6"/>
        <end position="23"/>
    </location>
</feature>
<dbReference type="EMBL" id="CP155618">
    <property type="protein sequence ID" value="XBL13204.1"/>
    <property type="molecule type" value="Genomic_DNA"/>
</dbReference>
<keyword evidence="5 12" id="KW-0812">Transmembrane</keyword>
<evidence type="ECO:0000256" key="11">
    <source>
        <dbReference type="RuleBase" id="RU362091"/>
    </source>
</evidence>
<dbReference type="Proteomes" id="UP001224325">
    <property type="component" value="Chromosome"/>
</dbReference>
<evidence type="ECO:0000256" key="7">
    <source>
        <dbReference type="ARBA" id="ARBA00023053"/>
    </source>
</evidence>
<dbReference type="PANTHER" id="PTHR42985:SF47">
    <property type="entry name" value="INTEGRAL MEMBRANE TRANSPORT PROTEIN"/>
    <property type="match status" value="1"/>
</dbReference>
<name>A0AAU7EC58_9FLAO</name>
<dbReference type="CDD" id="cd10326">
    <property type="entry name" value="SLC5sbd_NIS-like"/>
    <property type="match status" value="1"/>
</dbReference>
<evidence type="ECO:0000256" key="1">
    <source>
        <dbReference type="ARBA" id="ARBA00004651"/>
    </source>
</evidence>
<keyword evidence="8" id="KW-0406">Ion transport</keyword>
<dbReference type="RefSeq" id="WP_308992690.1">
    <property type="nucleotide sequence ID" value="NZ_CP155618.1"/>
</dbReference>
<evidence type="ECO:0000256" key="8">
    <source>
        <dbReference type="ARBA" id="ARBA00023065"/>
    </source>
</evidence>
<keyword evidence="7" id="KW-0915">Sodium</keyword>
<feature type="transmembrane region" description="Helical" evidence="12">
    <location>
        <begin position="397"/>
        <end position="417"/>
    </location>
</feature>
<dbReference type="PANTHER" id="PTHR42985">
    <property type="entry name" value="SODIUM-COUPLED MONOCARBOXYLATE TRANSPORTER"/>
    <property type="match status" value="1"/>
</dbReference>
<evidence type="ECO:0000313" key="14">
    <source>
        <dbReference type="Proteomes" id="UP001224325"/>
    </source>
</evidence>
<dbReference type="InterPro" id="IPR051163">
    <property type="entry name" value="Sodium:Solute_Symporter_SSF"/>
</dbReference>
<evidence type="ECO:0000256" key="5">
    <source>
        <dbReference type="ARBA" id="ARBA00022692"/>
    </source>
</evidence>
<dbReference type="Pfam" id="PF00474">
    <property type="entry name" value="SSF"/>
    <property type="match status" value="1"/>
</dbReference>
<sequence length="478" mass="53730">MSATQIILLIAGYFGILILISYFTGKEDSNDAFFKANKSAPWYLVAFGMIGASLSGVTFISVPGWIEASQFSYMQVVLGYIVGYLVIGTVLLPLYYKLNLTSIYSYLDERFGNYAYKTGASFFLISRVVGASFRLYLVANVLQIILFDELGVEFWQTVTITVALIWLYTFKSGIKTIIWTDSLQTLFMLIAVGVSIYYVSTDLGISGGNLLGYILDSDLSKTFFFDDFKSSNYFWKQFISGAFIAIVMTGLDQDMMQKNLTCKSLKDAQKNMFWFTIVLTVVNFIFLSLGLLLTVYAQQLGIDAHKDELFPLLAKNHLGVGIFIFFLIGLIAAAYSSADSALTALTTSFSIDILDIEKKYDKTKQITIRKRIHILISLLLILVIVAFKYIIKDESVISKLFVFAGYTYGPLLGLYSFGLFTKWQVKDKLVPMIAILSPILSYIISVNSTKWLGFEFGFFILILNGLLTFLGLILIRRK</sequence>
<feature type="transmembrane region" description="Helical" evidence="12">
    <location>
        <begin position="43"/>
        <end position="66"/>
    </location>
</feature>
<dbReference type="Gene3D" id="1.20.1730.10">
    <property type="entry name" value="Sodium/glucose cotransporter"/>
    <property type="match status" value="1"/>
</dbReference>
<keyword evidence="9 12" id="KW-0472">Membrane</keyword>
<dbReference type="AlphaFoldDB" id="A0AAU7EC58"/>
<feature type="transmembrane region" description="Helical" evidence="12">
    <location>
        <begin position="317"/>
        <end position="335"/>
    </location>
</feature>
<keyword evidence="10" id="KW-0739">Sodium transport</keyword>
<evidence type="ECO:0000256" key="6">
    <source>
        <dbReference type="ARBA" id="ARBA00022989"/>
    </source>
</evidence>
<feature type="transmembrane region" description="Helical" evidence="12">
    <location>
        <begin position="429"/>
        <end position="445"/>
    </location>
</feature>
<evidence type="ECO:0000313" key="13">
    <source>
        <dbReference type="EMBL" id="XBL13204.1"/>
    </source>
</evidence>
<feature type="transmembrane region" description="Helical" evidence="12">
    <location>
        <begin position="372"/>
        <end position="391"/>
    </location>
</feature>
<protein>
    <submittedName>
        <fullName evidence="13">Sodium:solute symporter</fullName>
    </submittedName>
</protein>
<gene>
    <name evidence="13" type="ORF">QLS71_012835</name>
</gene>
<evidence type="ECO:0000256" key="12">
    <source>
        <dbReference type="SAM" id="Phobius"/>
    </source>
</evidence>
<feature type="transmembrane region" description="Helical" evidence="12">
    <location>
        <begin position="78"/>
        <end position="98"/>
    </location>
</feature>
<evidence type="ECO:0000256" key="3">
    <source>
        <dbReference type="ARBA" id="ARBA00022448"/>
    </source>
</evidence>
<dbReference type="GO" id="GO:0005886">
    <property type="term" value="C:plasma membrane"/>
    <property type="evidence" value="ECO:0007669"/>
    <property type="project" value="UniProtKB-SubCell"/>
</dbReference>
<feature type="transmembrane region" description="Helical" evidence="12">
    <location>
        <begin position="152"/>
        <end position="170"/>
    </location>
</feature>
<proteinExistence type="inferred from homology"/>